<reference evidence="14 15" key="1">
    <citation type="journal article" date="2018" name="Sci. Rep.">
        <title>Characterisation of pathogen-specific regions and novel effector candidates in Fusarium oxysporum f. sp. cepae.</title>
        <authorList>
            <person name="Armitage A.D."/>
            <person name="Taylor A."/>
            <person name="Sobczyk M.K."/>
            <person name="Baxter L."/>
            <person name="Greenfield B.P."/>
            <person name="Bates H.J."/>
            <person name="Wilson F."/>
            <person name="Jackson A.C."/>
            <person name="Ott S."/>
            <person name="Harrison R.J."/>
            <person name="Clarkson J.P."/>
        </authorList>
    </citation>
    <scope>NUCLEOTIDE SEQUENCE [LARGE SCALE GENOMIC DNA]</scope>
    <source>
        <strain evidence="14 15">Fo_A28</strain>
    </source>
</reference>
<dbReference type="InterPro" id="IPR011583">
    <property type="entry name" value="Chitinase_II/V-like_cat"/>
</dbReference>
<keyword evidence="8" id="KW-0146">Chitin degradation</keyword>
<dbReference type="SUPFAM" id="SSF48179">
    <property type="entry name" value="6-phosphogluconate dehydrogenase C-terminal domain-like"/>
    <property type="match status" value="1"/>
</dbReference>
<gene>
    <name evidence="14" type="ORF">BFJ68_g728</name>
</gene>
<dbReference type="InterPro" id="IPR014026">
    <property type="entry name" value="UDP-Glc/GDP-Man_DH_dimer"/>
</dbReference>
<dbReference type="InterPro" id="IPR028359">
    <property type="entry name" value="UDP_ManNAc/GlcNAc_DH"/>
</dbReference>
<dbReference type="VEuPathDB" id="FungiDB:HZS61_016556"/>
<dbReference type="InterPro" id="IPR017853">
    <property type="entry name" value="GH"/>
</dbReference>
<dbReference type="PROSITE" id="PS01095">
    <property type="entry name" value="GH18_1"/>
    <property type="match status" value="1"/>
</dbReference>
<dbReference type="GO" id="GO:0000272">
    <property type="term" value="P:polysaccharide catabolic process"/>
    <property type="evidence" value="ECO:0007669"/>
    <property type="project" value="UniProtKB-KW"/>
</dbReference>
<evidence type="ECO:0000256" key="9">
    <source>
        <dbReference type="ARBA" id="ARBA00023277"/>
    </source>
</evidence>
<dbReference type="PANTHER" id="PTHR43491:SF2">
    <property type="entry name" value="UDP-N-ACETYL-D-MANNOSAMINE DEHYDROGENASE"/>
    <property type="match status" value="1"/>
</dbReference>
<dbReference type="VEuPathDB" id="FungiDB:FOIG_04175"/>
<dbReference type="VEuPathDB" id="FungiDB:FOC1_g10010510"/>
<keyword evidence="6" id="KW-0964">Secreted</keyword>
<dbReference type="GO" id="GO:0006032">
    <property type="term" value="P:chitin catabolic process"/>
    <property type="evidence" value="ECO:0007669"/>
    <property type="project" value="UniProtKB-KW"/>
</dbReference>
<keyword evidence="11" id="KW-0624">Polysaccharide degradation</keyword>
<dbReference type="PROSITE" id="PS51910">
    <property type="entry name" value="GH18_2"/>
    <property type="match status" value="1"/>
</dbReference>
<dbReference type="GO" id="GO:0016628">
    <property type="term" value="F:oxidoreductase activity, acting on the CH-CH group of donors, NAD or NADP as acceptor"/>
    <property type="evidence" value="ECO:0007669"/>
    <property type="project" value="InterPro"/>
</dbReference>
<evidence type="ECO:0000256" key="4">
    <source>
        <dbReference type="ARBA" id="ARBA00008682"/>
    </source>
</evidence>
<dbReference type="VEuPathDB" id="FungiDB:FOC1_g10010509"/>
<dbReference type="GO" id="GO:0008061">
    <property type="term" value="F:chitin binding"/>
    <property type="evidence" value="ECO:0007669"/>
    <property type="project" value="InterPro"/>
</dbReference>
<evidence type="ECO:0000256" key="7">
    <source>
        <dbReference type="ARBA" id="ARBA00022801"/>
    </source>
</evidence>
<dbReference type="VEuPathDB" id="FungiDB:FOMG_13783"/>
<proteinExistence type="inferred from homology"/>
<evidence type="ECO:0000259" key="13">
    <source>
        <dbReference type="PROSITE" id="PS51910"/>
    </source>
</evidence>
<dbReference type="Pfam" id="PF00984">
    <property type="entry name" value="UDPG_MGDP_dh"/>
    <property type="match status" value="1"/>
</dbReference>
<dbReference type="GO" id="GO:0000271">
    <property type="term" value="P:polysaccharide biosynthetic process"/>
    <property type="evidence" value="ECO:0007669"/>
    <property type="project" value="InterPro"/>
</dbReference>
<accession>A0A420S5Y0</accession>
<organism evidence="14 15">
    <name type="scientific">Fusarium oxysporum</name>
    <name type="common">Fusarium vascular wilt</name>
    <dbReference type="NCBI Taxonomy" id="5507"/>
    <lineage>
        <taxon>Eukaryota</taxon>
        <taxon>Fungi</taxon>
        <taxon>Dikarya</taxon>
        <taxon>Ascomycota</taxon>
        <taxon>Pezizomycotina</taxon>
        <taxon>Sordariomycetes</taxon>
        <taxon>Hypocreomycetidae</taxon>
        <taxon>Hypocreales</taxon>
        <taxon>Nectriaceae</taxon>
        <taxon>Fusarium</taxon>
        <taxon>Fusarium oxysporum species complex</taxon>
    </lineage>
</organism>
<evidence type="ECO:0000256" key="12">
    <source>
        <dbReference type="RuleBase" id="RU000489"/>
    </source>
</evidence>
<keyword evidence="10 12" id="KW-0326">Glycosidase</keyword>
<evidence type="ECO:0000256" key="10">
    <source>
        <dbReference type="ARBA" id="ARBA00023295"/>
    </source>
</evidence>
<dbReference type="VEuPathDB" id="FungiDB:FOXG_11491"/>
<evidence type="ECO:0000256" key="3">
    <source>
        <dbReference type="ARBA" id="ARBA00006601"/>
    </source>
</evidence>
<evidence type="ECO:0000256" key="6">
    <source>
        <dbReference type="ARBA" id="ARBA00022525"/>
    </source>
</evidence>
<dbReference type="AlphaFoldDB" id="A0A420S5Y0"/>
<dbReference type="InterPro" id="IPR001732">
    <property type="entry name" value="UDP-Glc/GDP-Man_DH_N"/>
</dbReference>
<dbReference type="VEuPathDB" id="FungiDB:FOC4_g10008070"/>
<dbReference type="Gene3D" id="3.20.20.80">
    <property type="entry name" value="Glycosidases"/>
    <property type="match status" value="1"/>
</dbReference>
<dbReference type="VEuPathDB" id="FungiDB:FOMG_13782"/>
<dbReference type="NCBIfam" id="TIGR03026">
    <property type="entry name" value="NDP-sugDHase"/>
    <property type="match status" value="1"/>
</dbReference>
<name>A0A420S5Y0_FUSOX</name>
<evidence type="ECO:0000256" key="2">
    <source>
        <dbReference type="ARBA" id="ARBA00004613"/>
    </source>
</evidence>
<dbReference type="InterPro" id="IPR001579">
    <property type="entry name" value="Glyco_hydro_18_chit_AS"/>
</dbReference>
<dbReference type="Gene3D" id="3.10.50.10">
    <property type="match status" value="1"/>
</dbReference>
<dbReference type="Gene3D" id="3.40.50.720">
    <property type="entry name" value="NAD(P)-binding Rossmann-like Domain"/>
    <property type="match status" value="2"/>
</dbReference>
<dbReference type="InterPro" id="IPR036291">
    <property type="entry name" value="NAD(P)-bd_dom_sf"/>
</dbReference>
<keyword evidence="7 12" id="KW-0378">Hydrolase</keyword>
<evidence type="ECO:0000256" key="1">
    <source>
        <dbReference type="ARBA" id="ARBA00000822"/>
    </source>
</evidence>
<dbReference type="SUPFAM" id="SSF51735">
    <property type="entry name" value="NAD(P)-binding Rossmann-fold domains"/>
    <property type="match status" value="1"/>
</dbReference>
<dbReference type="GO" id="GO:0051287">
    <property type="term" value="F:NAD binding"/>
    <property type="evidence" value="ECO:0007669"/>
    <property type="project" value="InterPro"/>
</dbReference>
<dbReference type="InterPro" id="IPR017476">
    <property type="entry name" value="UDP-Glc/GDP-Man"/>
</dbReference>
<dbReference type="Pfam" id="PF00704">
    <property type="entry name" value="Glyco_hydro_18"/>
    <property type="match status" value="1"/>
</dbReference>
<dbReference type="GO" id="GO:0016616">
    <property type="term" value="F:oxidoreductase activity, acting on the CH-OH group of donors, NAD or NADP as acceptor"/>
    <property type="evidence" value="ECO:0007669"/>
    <property type="project" value="InterPro"/>
</dbReference>
<dbReference type="VEuPathDB" id="FungiDB:FOC4_g10008071"/>
<evidence type="ECO:0000256" key="5">
    <source>
        <dbReference type="ARBA" id="ARBA00012729"/>
    </source>
</evidence>
<evidence type="ECO:0000313" key="14">
    <source>
        <dbReference type="EMBL" id="RKL24727.1"/>
    </source>
</evidence>
<sequence>MAQVMPPKPMANLPALVEKEILPLIPPGDSSPWKRLDNSFTFYPDSPPLSSSSSDTDDLDQSLCQSVEVSQNDEPVIAVIGVGYVGTHLVSSFSSKYQVIGFDVSAKRIKDLGLEYQEHENVCLSRDSQDLRRATHFLISVPTLLRPDKTIDSSYLRDALKTVGEVARSGSTVVIESSVAIGMTRQLLGPLAANRQFFAGMSPERVDPGRVEPPVQSIPKIISGLDDITPGSLDAINRVYSTIFETVIPVSKPEVAEMMKLYENCQRMVCIAYANEMADACIPHGINPYEVCEAASTKPFGYMPYSPGVGVGGHCIPVNPFYLLSNSHFPLLEYATLAMHSRPSRLAERMLKRLRQRVTEQISSRVSLFREKWMYVGQILWSSNLHYLNVNEDGTLRSIDDWGDNNKVVDGEKGCLAALRKLKGQHPHIKTLVSIGGGSSSKEFPALAASKAARQTFARQIKEFCDAHHFDGVDVDWEHPQTPEAGKDYVLYLQAIRETMPAPKYLLTSALPTGEYCLKHLNLPVVAQLLDFLNLMGYDFTGGWTDVCGHHAQLLPPSNNLNEVYPTLRKSCQRGVDYLTSQGFPNRKIILGIPAYARYFGQARGPGHPFKGSGEIDYCDLPDEWVAGAKVEESIAAASFVDTKGDKGFVSFDVPSTVCVKARYAKAMCLGGLFYWTGAGDRAGPESLVAAGWKTLHSK</sequence>
<dbReference type="VEuPathDB" id="FungiDB:FOIG_04174"/>
<evidence type="ECO:0000256" key="8">
    <source>
        <dbReference type="ARBA" id="ARBA00023024"/>
    </source>
</evidence>
<dbReference type="GO" id="GO:0008843">
    <property type="term" value="F:endochitinase activity"/>
    <property type="evidence" value="ECO:0007669"/>
    <property type="project" value="UniProtKB-EC"/>
</dbReference>
<dbReference type="VEuPathDB" id="FungiDB:FOXG_11492"/>
<dbReference type="VEuPathDB" id="FungiDB:FOZG_11575"/>
<dbReference type="SMART" id="SM00636">
    <property type="entry name" value="Glyco_18"/>
    <property type="match status" value="1"/>
</dbReference>
<comment type="similarity">
    <text evidence="4">Belongs to the glycosyl hydrolase 18 family. Chitinase class V subfamily.</text>
</comment>
<dbReference type="PIRSF" id="PIRSF500136">
    <property type="entry name" value="UDP_ManNAc_DH"/>
    <property type="match status" value="1"/>
</dbReference>
<comment type="similarity">
    <text evidence="3">Belongs to the UDP-glucose/GDP-mannose dehydrogenase family.</text>
</comment>
<dbReference type="SUPFAM" id="SSF51445">
    <property type="entry name" value="(Trans)glycosidases"/>
    <property type="match status" value="1"/>
</dbReference>
<dbReference type="VEuPathDB" id="FungiDB:FOZG_11576"/>
<dbReference type="PANTHER" id="PTHR43491">
    <property type="entry name" value="UDP-N-ACETYL-D-MANNOSAMINE DEHYDROGENASE"/>
    <property type="match status" value="1"/>
</dbReference>
<dbReference type="EC" id="3.2.1.14" evidence="5"/>
<comment type="catalytic activity">
    <reaction evidence="1">
        <text>Random endo-hydrolysis of N-acetyl-beta-D-glucosaminide (1-&gt;4)-beta-linkages in chitin and chitodextrins.</text>
        <dbReference type="EC" id="3.2.1.14"/>
    </reaction>
</comment>
<evidence type="ECO:0000313" key="15">
    <source>
        <dbReference type="Proteomes" id="UP000285860"/>
    </source>
</evidence>
<evidence type="ECO:0000256" key="11">
    <source>
        <dbReference type="ARBA" id="ARBA00023326"/>
    </source>
</evidence>
<comment type="caution">
    <text evidence="14">The sequence shown here is derived from an EMBL/GenBank/DDBJ whole genome shotgun (WGS) entry which is preliminary data.</text>
</comment>
<dbReference type="InterPro" id="IPR008927">
    <property type="entry name" value="6-PGluconate_DH-like_C_sf"/>
</dbReference>
<protein>
    <recommendedName>
        <fullName evidence="5">chitinase</fullName>
        <ecNumber evidence="5">3.2.1.14</ecNumber>
    </recommendedName>
</protein>
<dbReference type="GO" id="GO:0005576">
    <property type="term" value="C:extracellular region"/>
    <property type="evidence" value="ECO:0007669"/>
    <property type="project" value="UniProtKB-SubCell"/>
</dbReference>
<dbReference type="Proteomes" id="UP000285860">
    <property type="component" value="Unassembled WGS sequence"/>
</dbReference>
<feature type="domain" description="GH18" evidence="13">
    <location>
        <begin position="364"/>
        <end position="699"/>
    </location>
</feature>
<dbReference type="EMBL" id="MRCY01000002">
    <property type="protein sequence ID" value="RKL24727.1"/>
    <property type="molecule type" value="Genomic_DNA"/>
</dbReference>
<keyword evidence="9" id="KW-0119">Carbohydrate metabolism</keyword>
<dbReference type="InterPro" id="IPR001223">
    <property type="entry name" value="Glyco_hydro18_cat"/>
</dbReference>
<dbReference type="PIRSF" id="PIRSF000124">
    <property type="entry name" value="UDPglc_GDPman_dh"/>
    <property type="match status" value="1"/>
</dbReference>
<dbReference type="Pfam" id="PF03721">
    <property type="entry name" value="UDPG_MGDP_dh_N"/>
    <property type="match status" value="1"/>
</dbReference>
<dbReference type="InterPro" id="IPR029070">
    <property type="entry name" value="Chitinase_insertion_sf"/>
</dbReference>
<comment type="subcellular location">
    <subcellularLocation>
        <location evidence="2">Secreted</location>
    </subcellularLocation>
</comment>